<keyword evidence="4 6" id="KW-0472">Membrane</keyword>
<dbReference type="GO" id="GO:0098700">
    <property type="term" value="P:neurotransmitter loading into synaptic vesicle"/>
    <property type="evidence" value="ECO:0007669"/>
    <property type="project" value="TreeGrafter"/>
</dbReference>
<feature type="transmembrane region" description="Helical" evidence="6">
    <location>
        <begin position="51"/>
        <end position="71"/>
    </location>
</feature>
<reference evidence="7 8" key="1">
    <citation type="submission" date="2014-07" db="EMBL/GenBank/DDBJ databases">
        <title>Genomic and transcriptomic analysis on Apis cerana provide comprehensive insights into honey bee biology.</title>
        <authorList>
            <person name="Diao Q."/>
            <person name="Sun L."/>
            <person name="Zheng H."/>
            <person name="Zheng H."/>
            <person name="Xu S."/>
            <person name="Wang S."/>
            <person name="Zeng Z."/>
            <person name="Hu F."/>
            <person name="Su S."/>
            <person name="Wu J."/>
        </authorList>
    </citation>
    <scope>NUCLEOTIDE SEQUENCE [LARGE SCALE GENOMIC DNA]</scope>
    <source>
        <tissue evidence="7">Pupae without intestine</tissue>
    </source>
</reference>
<evidence type="ECO:0000256" key="4">
    <source>
        <dbReference type="ARBA" id="ARBA00023136"/>
    </source>
</evidence>
<dbReference type="EMBL" id="KZ288254">
    <property type="protein sequence ID" value="PBC30739.1"/>
    <property type="molecule type" value="Genomic_DNA"/>
</dbReference>
<accession>A0A2A3EHR9</accession>
<organism evidence="7 8">
    <name type="scientific">Apis cerana cerana</name>
    <name type="common">Oriental honeybee</name>
    <dbReference type="NCBI Taxonomy" id="94128"/>
    <lineage>
        <taxon>Eukaryota</taxon>
        <taxon>Metazoa</taxon>
        <taxon>Ecdysozoa</taxon>
        <taxon>Arthropoda</taxon>
        <taxon>Hexapoda</taxon>
        <taxon>Insecta</taxon>
        <taxon>Pterygota</taxon>
        <taxon>Neoptera</taxon>
        <taxon>Endopterygota</taxon>
        <taxon>Hymenoptera</taxon>
        <taxon>Apocrita</taxon>
        <taxon>Aculeata</taxon>
        <taxon>Apoidea</taxon>
        <taxon>Anthophila</taxon>
        <taxon>Apidae</taxon>
        <taxon>Apis</taxon>
    </lineage>
</organism>
<evidence type="ECO:0000313" key="7">
    <source>
        <dbReference type="EMBL" id="PBC30739.1"/>
    </source>
</evidence>
<dbReference type="AlphaFoldDB" id="A0A2A3EHR9"/>
<feature type="compositionally biased region" description="Polar residues" evidence="5">
    <location>
        <begin position="261"/>
        <end position="274"/>
    </location>
</feature>
<evidence type="ECO:0000256" key="1">
    <source>
        <dbReference type="ARBA" id="ARBA00004141"/>
    </source>
</evidence>
<sequence length="284" mass="32383">MNYFDFLSIKKKTGVIGSLPHLLMTMIVPLGGLLADYIRKRGILSTTNVRKLFNCGGFGMEALFFLVVAHATTKKWNGGDYRAGVRGCLQWFRHFRFQREPFGHCAEIRQYLDGDVEWSRYDSGIAGTHLCRPHHREKGWLYHHTNSFKWHIDDTQSWKNVFIIAACVHIFGVTFYAIFCSGELQPWADPNMEEQKNFAMDEFGQAKPPIPPPPNTMQSEFIKQPSMGGGATDDWSNYDQQPVDNMYAQQEKPVISYGSTETNTNNPFHSTNPFASDINASLVR</sequence>
<dbReference type="OrthoDB" id="2985014at2759"/>
<dbReference type="PANTHER" id="PTHR11662:SF456">
    <property type="entry name" value="VESICULAR GLUTAMATE TRANSPORTER, ISOFORM A"/>
    <property type="match status" value="1"/>
</dbReference>
<keyword evidence="2 6" id="KW-0812">Transmembrane</keyword>
<dbReference type="GO" id="GO:0030672">
    <property type="term" value="C:synaptic vesicle membrane"/>
    <property type="evidence" value="ECO:0007669"/>
    <property type="project" value="TreeGrafter"/>
</dbReference>
<evidence type="ECO:0000313" key="8">
    <source>
        <dbReference type="Proteomes" id="UP000242457"/>
    </source>
</evidence>
<keyword evidence="8" id="KW-1185">Reference proteome</keyword>
<dbReference type="GO" id="GO:0005326">
    <property type="term" value="F:neurotransmitter transmembrane transporter activity"/>
    <property type="evidence" value="ECO:0007669"/>
    <property type="project" value="TreeGrafter"/>
</dbReference>
<evidence type="ECO:0000256" key="5">
    <source>
        <dbReference type="SAM" id="MobiDB-lite"/>
    </source>
</evidence>
<dbReference type="PANTHER" id="PTHR11662">
    <property type="entry name" value="SOLUTE CARRIER FAMILY 17"/>
    <property type="match status" value="1"/>
</dbReference>
<dbReference type="GO" id="GO:0035249">
    <property type="term" value="P:synaptic transmission, glutamatergic"/>
    <property type="evidence" value="ECO:0007669"/>
    <property type="project" value="TreeGrafter"/>
</dbReference>
<keyword evidence="3 6" id="KW-1133">Transmembrane helix</keyword>
<name>A0A2A3EHR9_APICC</name>
<evidence type="ECO:0000256" key="2">
    <source>
        <dbReference type="ARBA" id="ARBA00022692"/>
    </source>
</evidence>
<proteinExistence type="predicted"/>
<evidence type="ECO:0000256" key="6">
    <source>
        <dbReference type="SAM" id="Phobius"/>
    </source>
</evidence>
<dbReference type="GO" id="GO:0005313">
    <property type="term" value="F:L-glutamate transmembrane transporter activity"/>
    <property type="evidence" value="ECO:0007669"/>
    <property type="project" value="TreeGrafter"/>
</dbReference>
<dbReference type="GO" id="GO:0050803">
    <property type="term" value="P:regulation of synapse structure or activity"/>
    <property type="evidence" value="ECO:0007669"/>
    <property type="project" value="TreeGrafter"/>
</dbReference>
<feature type="region of interest" description="Disordered" evidence="5">
    <location>
        <begin position="261"/>
        <end position="284"/>
    </location>
</feature>
<dbReference type="STRING" id="94128.A0A2A3EHR9"/>
<gene>
    <name evidence="7" type="ORF">APICC_07916</name>
</gene>
<evidence type="ECO:0000256" key="3">
    <source>
        <dbReference type="ARBA" id="ARBA00022989"/>
    </source>
</evidence>
<feature type="transmembrane region" description="Helical" evidence="6">
    <location>
        <begin position="20"/>
        <end position="39"/>
    </location>
</feature>
<dbReference type="Proteomes" id="UP000242457">
    <property type="component" value="Unassembled WGS sequence"/>
</dbReference>
<dbReference type="GO" id="GO:0060076">
    <property type="term" value="C:excitatory synapse"/>
    <property type="evidence" value="ECO:0007669"/>
    <property type="project" value="TreeGrafter"/>
</dbReference>
<comment type="subcellular location">
    <subcellularLocation>
        <location evidence="1">Membrane</location>
        <topology evidence="1">Multi-pass membrane protein</topology>
    </subcellularLocation>
</comment>
<dbReference type="InterPro" id="IPR050382">
    <property type="entry name" value="MFS_Na/Anion_cotransporter"/>
</dbReference>
<feature type="transmembrane region" description="Helical" evidence="6">
    <location>
        <begin position="161"/>
        <end position="179"/>
    </location>
</feature>
<protein>
    <submittedName>
        <fullName evidence="7">Vesicular glutamate transporter</fullName>
    </submittedName>
</protein>